<gene>
    <name evidence="1" type="ORF">EYF80_040116</name>
</gene>
<comment type="caution">
    <text evidence="1">The sequence shown here is derived from an EMBL/GenBank/DDBJ whole genome shotgun (WGS) entry which is preliminary data.</text>
</comment>
<proteinExistence type="predicted"/>
<organism evidence="1 2">
    <name type="scientific">Liparis tanakae</name>
    <name type="common">Tanaka's snailfish</name>
    <dbReference type="NCBI Taxonomy" id="230148"/>
    <lineage>
        <taxon>Eukaryota</taxon>
        <taxon>Metazoa</taxon>
        <taxon>Chordata</taxon>
        <taxon>Craniata</taxon>
        <taxon>Vertebrata</taxon>
        <taxon>Euteleostomi</taxon>
        <taxon>Actinopterygii</taxon>
        <taxon>Neopterygii</taxon>
        <taxon>Teleostei</taxon>
        <taxon>Neoteleostei</taxon>
        <taxon>Acanthomorphata</taxon>
        <taxon>Eupercaria</taxon>
        <taxon>Perciformes</taxon>
        <taxon>Cottioidei</taxon>
        <taxon>Cottales</taxon>
        <taxon>Liparidae</taxon>
        <taxon>Liparis</taxon>
    </lineage>
</organism>
<reference evidence="1 2" key="1">
    <citation type="submission" date="2019-03" db="EMBL/GenBank/DDBJ databases">
        <title>First draft genome of Liparis tanakae, snailfish: a comprehensive survey of snailfish specific genes.</title>
        <authorList>
            <person name="Kim W."/>
            <person name="Song I."/>
            <person name="Jeong J.-H."/>
            <person name="Kim D."/>
            <person name="Kim S."/>
            <person name="Ryu S."/>
            <person name="Song J.Y."/>
            <person name="Lee S.K."/>
        </authorList>
    </citation>
    <scope>NUCLEOTIDE SEQUENCE [LARGE SCALE GENOMIC DNA]</scope>
    <source>
        <tissue evidence="1">Muscle</tissue>
    </source>
</reference>
<evidence type="ECO:0000313" key="1">
    <source>
        <dbReference type="EMBL" id="TNN49666.1"/>
    </source>
</evidence>
<dbReference type="Proteomes" id="UP000314294">
    <property type="component" value="Unassembled WGS sequence"/>
</dbReference>
<dbReference type="AlphaFoldDB" id="A0A4Z2G7W4"/>
<dbReference type="EMBL" id="SRLO01000646">
    <property type="protein sequence ID" value="TNN49666.1"/>
    <property type="molecule type" value="Genomic_DNA"/>
</dbReference>
<protein>
    <submittedName>
        <fullName evidence="1">Uncharacterized protein</fullName>
    </submittedName>
</protein>
<name>A0A4Z2G7W4_9TELE</name>
<keyword evidence="2" id="KW-1185">Reference proteome</keyword>
<sequence>MEVCIREDLRVDQQLNGSSFQLESRRPHELQKERRKRIAALGENPRTIRELQIKEALSAVRGSSSLRPQRRTNIMNY</sequence>
<evidence type="ECO:0000313" key="2">
    <source>
        <dbReference type="Proteomes" id="UP000314294"/>
    </source>
</evidence>
<accession>A0A4Z2G7W4</accession>